<dbReference type="AlphaFoldDB" id="A0A1I3LH58"/>
<keyword evidence="4" id="KW-1185">Reference proteome</keyword>
<dbReference type="EMBL" id="FOQO01000006">
    <property type="protein sequence ID" value="SFI83745.1"/>
    <property type="molecule type" value="Genomic_DNA"/>
</dbReference>
<name>A0A1I3LH58_9SPHI</name>
<dbReference type="Pfam" id="PF00534">
    <property type="entry name" value="Glycos_transf_1"/>
    <property type="match status" value="1"/>
</dbReference>
<accession>A0A1I3LH58</accession>
<feature type="domain" description="Glycosyltransferase subfamily 4-like N-terminal" evidence="2">
    <location>
        <begin position="60"/>
        <end position="197"/>
    </location>
</feature>
<dbReference type="RefSeq" id="WP_090627338.1">
    <property type="nucleotide sequence ID" value="NZ_FOQO01000006.1"/>
</dbReference>
<evidence type="ECO:0000313" key="3">
    <source>
        <dbReference type="EMBL" id="SFI83745.1"/>
    </source>
</evidence>
<dbReference type="STRING" id="1477437.SAMN05444682_10616"/>
<dbReference type="OrthoDB" id="9787111at2"/>
<proteinExistence type="predicted"/>
<dbReference type="InterPro" id="IPR028098">
    <property type="entry name" value="Glyco_trans_4-like_N"/>
</dbReference>
<organism evidence="3 4">
    <name type="scientific">Parapedobacter indicus</name>
    <dbReference type="NCBI Taxonomy" id="1477437"/>
    <lineage>
        <taxon>Bacteria</taxon>
        <taxon>Pseudomonadati</taxon>
        <taxon>Bacteroidota</taxon>
        <taxon>Sphingobacteriia</taxon>
        <taxon>Sphingobacteriales</taxon>
        <taxon>Sphingobacteriaceae</taxon>
        <taxon>Parapedobacter</taxon>
    </lineage>
</organism>
<dbReference type="Proteomes" id="UP000198670">
    <property type="component" value="Unassembled WGS sequence"/>
</dbReference>
<sequence length="393" mass="44837">MRILIIHNHYQHPGGEDTVVAQEKQLLAQTEHVELLAFHNRKGWQGMWQTFWSPWNIWAGQRVRRAIKRYKPDIIHIHNLHYAVGPIAIRIAKRQGVPVVMTLHNYRLICPSATLFFNGELFINSLQARFPWRAVRLGVHSHSRLKTFWLALTIWLHKKWGTWQMTDRYITLTDFAKQLFIDSSLGVPAEKYVTKPNFAATDERRDHPMDQSETDHFLFIGRLTEEKGINILLKAFAGMDFRLQVVGDGPLRNTVMDAVRTSPNITYLGALERAAITPLLTSCTALIFPSIWYEGMPMTLLDAFAAGTPVIASDLGAMRSMVNDGQNGWLFAPGDAQALREKAKLWLDTDNAYRQHLGNGARLSYKLLYTAKRNQLLLAAIYGAVIESHRRGK</sequence>
<evidence type="ECO:0000259" key="2">
    <source>
        <dbReference type="Pfam" id="PF13579"/>
    </source>
</evidence>
<dbReference type="PANTHER" id="PTHR45947:SF13">
    <property type="entry name" value="TRANSFERASE"/>
    <property type="match status" value="1"/>
</dbReference>
<evidence type="ECO:0000259" key="1">
    <source>
        <dbReference type="Pfam" id="PF00534"/>
    </source>
</evidence>
<dbReference type="SUPFAM" id="SSF53756">
    <property type="entry name" value="UDP-Glycosyltransferase/glycogen phosphorylase"/>
    <property type="match status" value="1"/>
</dbReference>
<dbReference type="Gene3D" id="3.40.50.2000">
    <property type="entry name" value="Glycogen Phosphorylase B"/>
    <property type="match status" value="2"/>
</dbReference>
<dbReference type="Pfam" id="PF13579">
    <property type="entry name" value="Glyco_trans_4_4"/>
    <property type="match status" value="1"/>
</dbReference>
<gene>
    <name evidence="3" type="ORF">SAMN05444682_10616</name>
</gene>
<reference evidence="3 4" key="1">
    <citation type="submission" date="2016-10" db="EMBL/GenBank/DDBJ databases">
        <authorList>
            <person name="de Groot N.N."/>
        </authorList>
    </citation>
    <scope>NUCLEOTIDE SEQUENCE [LARGE SCALE GENOMIC DNA]</scope>
    <source>
        <strain evidence="3 4">RK1</strain>
    </source>
</reference>
<dbReference type="InterPro" id="IPR050194">
    <property type="entry name" value="Glycosyltransferase_grp1"/>
</dbReference>
<keyword evidence="3" id="KW-0808">Transferase</keyword>
<protein>
    <submittedName>
        <fullName evidence="3">Glycosyltransferase involved in cell wall bisynthesis</fullName>
    </submittedName>
</protein>
<dbReference type="InterPro" id="IPR001296">
    <property type="entry name" value="Glyco_trans_1"/>
</dbReference>
<dbReference type="PANTHER" id="PTHR45947">
    <property type="entry name" value="SULFOQUINOVOSYL TRANSFERASE SQD2"/>
    <property type="match status" value="1"/>
</dbReference>
<evidence type="ECO:0000313" key="4">
    <source>
        <dbReference type="Proteomes" id="UP000198670"/>
    </source>
</evidence>
<feature type="domain" description="Glycosyl transferase family 1" evidence="1">
    <location>
        <begin position="213"/>
        <end position="362"/>
    </location>
</feature>
<dbReference type="GO" id="GO:0016757">
    <property type="term" value="F:glycosyltransferase activity"/>
    <property type="evidence" value="ECO:0007669"/>
    <property type="project" value="InterPro"/>
</dbReference>